<dbReference type="PROSITE" id="PS51184">
    <property type="entry name" value="JMJC"/>
    <property type="match status" value="1"/>
</dbReference>
<dbReference type="SUPFAM" id="SSF51197">
    <property type="entry name" value="Clavaminate synthase-like"/>
    <property type="match status" value="1"/>
</dbReference>
<dbReference type="Gene3D" id="3.40.50.300">
    <property type="entry name" value="P-loop containing nucleotide triphosphate hydrolases"/>
    <property type="match status" value="1"/>
</dbReference>
<dbReference type="AlphaFoldDB" id="A0A8J2SVI3"/>
<keyword evidence="1" id="KW-0472">Membrane</keyword>
<reference evidence="3" key="1">
    <citation type="submission" date="2021-11" db="EMBL/GenBank/DDBJ databases">
        <authorList>
            <consortium name="Genoscope - CEA"/>
            <person name="William W."/>
        </authorList>
    </citation>
    <scope>NUCLEOTIDE SEQUENCE</scope>
</reference>
<organism evidence="3 4">
    <name type="scientific">Pelagomonas calceolata</name>
    <dbReference type="NCBI Taxonomy" id="35677"/>
    <lineage>
        <taxon>Eukaryota</taxon>
        <taxon>Sar</taxon>
        <taxon>Stramenopiles</taxon>
        <taxon>Ochrophyta</taxon>
        <taxon>Pelagophyceae</taxon>
        <taxon>Pelagomonadales</taxon>
        <taxon>Pelagomonadaceae</taxon>
        <taxon>Pelagomonas</taxon>
    </lineage>
</organism>
<dbReference type="PANTHER" id="PTHR12461">
    <property type="entry name" value="HYPOXIA-INDUCIBLE FACTOR 1 ALPHA INHIBITOR-RELATED"/>
    <property type="match status" value="1"/>
</dbReference>
<dbReference type="Proteomes" id="UP000789595">
    <property type="component" value="Unassembled WGS sequence"/>
</dbReference>
<keyword evidence="1" id="KW-0812">Transmembrane</keyword>
<proteinExistence type="predicted"/>
<dbReference type="Gene3D" id="2.60.120.650">
    <property type="entry name" value="Cupin"/>
    <property type="match status" value="1"/>
</dbReference>
<dbReference type="OrthoDB" id="415358at2759"/>
<name>A0A8J2SVI3_9STRA</name>
<dbReference type="EMBL" id="CAKKNE010000005">
    <property type="protein sequence ID" value="CAH0378219.1"/>
    <property type="molecule type" value="Genomic_DNA"/>
</dbReference>
<dbReference type="InterPro" id="IPR041667">
    <property type="entry name" value="Cupin_8"/>
</dbReference>
<dbReference type="InterPro" id="IPR003347">
    <property type="entry name" value="JmjC_dom"/>
</dbReference>
<keyword evidence="4" id="KW-1185">Reference proteome</keyword>
<feature type="transmembrane region" description="Helical" evidence="1">
    <location>
        <begin position="21"/>
        <end position="40"/>
    </location>
</feature>
<evidence type="ECO:0000259" key="2">
    <source>
        <dbReference type="PROSITE" id="PS51184"/>
    </source>
</evidence>
<dbReference type="PANTHER" id="PTHR12461:SF98">
    <property type="entry name" value="CUPIN-LIKE DOMAIN-CONTAINING PROTEIN"/>
    <property type="match status" value="1"/>
</dbReference>
<sequence length="727" mass="78808">MAAEQSSGSNASPAERAPAKAALSILGAITAALFAVAVAVSQQRHDNTPRLDLRYCEGGLRPRPAFALAQPRRFAPVPPADGAAPGCGALPPVRGAYPTTRKLEDIVASWPINDTRIHAPVGGLCRFDWSKSEDRVKALAYRRAEVPFQAFNVPSLDAAVDRWSSDDYVGNMWHGAATAEVSTYPRGDFAHGPNHFMFHHAGSSAHAPTTSRSTTLRQWLARDAAATPEYLSFEVPYAHGGVDRRGGGARGESVLHKELPLFDAAVQSDESRFFAPGEEDFADARWPRGIVCKGGDEGVIGAEAHWDASRNFIAQVRGARRFILADPEEACAMQLLPRGHASHRHSSVDWSQPATQWPAELRSVRAYDVVQRPGDVLYLPQYHMHYIISLDRNLQCNSVRGRDLRETPKTRECLQLGPNFECSRPPTAFEVPVALLDADRGLVRACVVEFGPREAEPAAYPMFSDLPRPRGVSCRVVALDELVADARWRLGGQGGRPALEPSGFVFHLSRSGSTLIANSLQTAPKALVLSEPEILAEVLARAPSLLRDVFEVFGSSNYHTHMVVKWQSAMVVHAQRLAEIFPATPLIVAYRDPADILAAHLFEDKPPCAAPYRPGDKLGEASATLPGGNGEDVGRRCVARLAATMDAALALEDATFVDYGELPDAIDDIAARFGLPTVNVSRVAGVDAKAGGAYKSLAATKRAALPEDLWAWAAPHLSPRYAALRRR</sequence>
<evidence type="ECO:0000313" key="4">
    <source>
        <dbReference type="Proteomes" id="UP000789595"/>
    </source>
</evidence>
<comment type="caution">
    <text evidence="3">The sequence shown here is derived from an EMBL/GenBank/DDBJ whole genome shotgun (WGS) entry which is preliminary data.</text>
</comment>
<evidence type="ECO:0000256" key="1">
    <source>
        <dbReference type="SAM" id="Phobius"/>
    </source>
</evidence>
<gene>
    <name evidence="3" type="ORF">PECAL_5P27390</name>
</gene>
<dbReference type="InterPro" id="IPR027417">
    <property type="entry name" value="P-loop_NTPase"/>
</dbReference>
<evidence type="ECO:0000313" key="3">
    <source>
        <dbReference type="EMBL" id="CAH0378219.1"/>
    </source>
</evidence>
<dbReference type="SUPFAM" id="SSF52540">
    <property type="entry name" value="P-loop containing nucleoside triphosphate hydrolases"/>
    <property type="match status" value="1"/>
</dbReference>
<accession>A0A8J2SVI3</accession>
<dbReference type="Pfam" id="PF13621">
    <property type="entry name" value="Cupin_8"/>
    <property type="match status" value="1"/>
</dbReference>
<keyword evidence="1" id="KW-1133">Transmembrane helix</keyword>
<feature type="domain" description="JmjC" evidence="2">
    <location>
        <begin position="263"/>
        <end position="415"/>
    </location>
</feature>
<protein>
    <recommendedName>
        <fullName evidence="2">JmjC domain-containing protein</fullName>
    </recommendedName>
</protein>